<dbReference type="InterPro" id="IPR023151">
    <property type="entry name" value="PEP_util_CS"/>
</dbReference>
<evidence type="ECO:0000256" key="11">
    <source>
        <dbReference type="ARBA" id="ARBA00022679"/>
    </source>
</evidence>
<comment type="catalytic activity">
    <reaction evidence="1 17">
        <text>L-histidyl-[protein] + phosphoenolpyruvate = N(pros)-phospho-L-histidyl-[protein] + pyruvate</text>
        <dbReference type="Rhea" id="RHEA:23880"/>
        <dbReference type="Rhea" id="RHEA-COMP:9745"/>
        <dbReference type="Rhea" id="RHEA-COMP:9746"/>
        <dbReference type="ChEBI" id="CHEBI:15361"/>
        <dbReference type="ChEBI" id="CHEBI:29979"/>
        <dbReference type="ChEBI" id="CHEBI:58702"/>
        <dbReference type="ChEBI" id="CHEBI:64837"/>
        <dbReference type="EC" id="2.7.3.9"/>
    </reaction>
</comment>
<dbReference type="Gene3D" id="3.50.30.10">
    <property type="entry name" value="Phosphohistidine domain"/>
    <property type="match status" value="1"/>
</dbReference>
<dbReference type="PANTHER" id="PTHR46244">
    <property type="entry name" value="PHOSPHOENOLPYRUVATE-PROTEIN PHOSPHOTRANSFERASE"/>
    <property type="match status" value="1"/>
</dbReference>
<dbReference type="InterPro" id="IPR040442">
    <property type="entry name" value="Pyrv_kinase-like_dom_sf"/>
</dbReference>
<feature type="binding site" evidence="20">
    <location>
        <position position="506"/>
    </location>
    <ligand>
        <name>Mg(2+)</name>
        <dbReference type="ChEBI" id="CHEBI:18420"/>
    </ligand>
</feature>
<dbReference type="SUPFAM" id="SSF51621">
    <property type="entry name" value="Phosphoenolpyruvate/pyruvate domain"/>
    <property type="match status" value="1"/>
</dbReference>
<evidence type="ECO:0000256" key="10">
    <source>
        <dbReference type="ARBA" id="ARBA00022597"/>
    </source>
</evidence>
<name>A0A3M6RKV6_9BURK</name>
<keyword evidence="9 17" id="KW-0963">Cytoplasm</keyword>
<evidence type="ECO:0000256" key="12">
    <source>
        <dbReference type="ARBA" id="ARBA00022683"/>
    </source>
</evidence>
<evidence type="ECO:0000256" key="21">
    <source>
        <dbReference type="SAM" id="MobiDB-lite"/>
    </source>
</evidence>
<comment type="caution">
    <text evidence="25">The sequence shown here is derived from an EMBL/GenBank/DDBJ whole genome shotgun (WGS) entry which is preliminary data.</text>
</comment>
<feature type="binding site" evidence="19">
    <location>
        <position position="516"/>
    </location>
    <ligand>
        <name>phosphoenolpyruvate</name>
        <dbReference type="ChEBI" id="CHEBI:58702"/>
    </ligand>
</feature>
<dbReference type="InterPro" id="IPR050499">
    <property type="entry name" value="PEP-utilizing_PTS_enzyme"/>
</dbReference>
<comment type="similarity">
    <text evidence="5 17">Belongs to the PEP-utilizing enzyme family.</text>
</comment>
<dbReference type="NCBIfam" id="TIGR01417">
    <property type="entry name" value="PTS_I_fam"/>
    <property type="match status" value="1"/>
</dbReference>
<keyword evidence="8 17" id="KW-0813">Transport</keyword>
<evidence type="ECO:0000256" key="16">
    <source>
        <dbReference type="ARBA" id="ARBA00033235"/>
    </source>
</evidence>
<dbReference type="GO" id="GO:0046872">
    <property type="term" value="F:metal ion binding"/>
    <property type="evidence" value="ECO:0007669"/>
    <property type="project" value="UniProtKB-KW"/>
</dbReference>
<dbReference type="OrthoDB" id="9765468at2"/>
<keyword evidence="13 17" id="KW-0479">Metal-binding</keyword>
<keyword evidence="10 17" id="KW-0762">Sugar transport</keyword>
<reference evidence="25 26" key="1">
    <citation type="submission" date="2018-10" db="EMBL/GenBank/DDBJ databases">
        <title>Comamonadaceae CDC group NO-1 genome sequencing and assembly.</title>
        <authorList>
            <person name="Bernier A.-M."/>
            <person name="Bernard K."/>
        </authorList>
    </citation>
    <scope>NUCLEOTIDE SEQUENCE [LARGE SCALE GENOMIC DNA]</scope>
    <source>
        <strain evidence="25 26">NML180582</strain>
    </source>
</reference>
<dbReference type="InterPro" id="IPR008279">
    <property type="entry name" value="PEP-util_enz_mobile_dom"/>
</dbReference>
<dbReference type="InterPro" id="IPR008731">
    <property type="entry name" value="PTS_EIN"/>
</dbReference>
<dbReference type="InterPro" id="IPR000121">
    <property type="entry name" value="PEP_util_C"/>
</dbReference>
<evidence type="ECO:0000256" key="19">
    <source>
        <dbReference type="PIRSR" id="PIRSR000732-2"/>
    </source>
</evidence>
<feature type="region of interest" description="Disordered" evidence="21">
    <location>
        <begin position="173"/>
        <end position="195"/>
    </location>
</feature>
<organism evidence="25 26">
    <name type="scientific">Vandammella animalimorsus</name>
    <dbReference type="NCBI Taxonomy" id="2029117"/>
    <lineage>
        <taxon>Bacteria</taxon>
        <taxon>Pseudomonadati</taxon>
        <taxon>Pseudomonadota</taxon>
        <taxon>Betaproteobacteria</taxon>
        <taxon>Burkholderiales</taxon>
        <taxon>Comamonadaceae</taxon>
        <taxon>Vandammella</taxon>
    </lineage>
</organism>
<feature type="binding site" evidence="19">
    <location>
        <position position="345"/>
    </location>
    <ligand>
        <name>phosphoenolpyruvate</name>
        <dbReference type="ChEBI" id="CHEBI:58702"/>
    </ligand>
</feature>
<comment type="cofactor">
    <cofactor evidence="2 17 20">
        <name>Mg(2+)</name>
        <dbReference type="ChEBI" id="CHEBI:18420"/>
    </cofactor>
</comment>
<evidence type="ECO:0000256" key="4">
    <source>
        <dbReference type="ARBA" id="ARBA00004496"/>
    </source>
</evidence>
<dbReference type="Pfam" id="PF02896">
    <property type="entry name" value="PEP-utilizers_C"/>
    <property type="match status" value="1"/>
</dbReference>
<evidence type="ECO:0000259" key="23">
    <source>
        <dbReference type="Pfam" id="PF02896"/>
    </source>
</evidence>
<dbReference type="AlphaFoldDB" id="A0A3M6RKV6"/>
<evidence type="ECO:0000259" key="24">
    <source>
        <dbReference type="Pfam" id="PF05524"/>
    </source>
</evidence>
<dbReference type="PROSITE" id="PS00742">
    <property type="entry name" value="PEP_ENZYMES_2"/>
    <property type="match status" value="1"/>
</dbReference>
<dbReference type="SUPFAM" id="SSF52009">
    <property type="entry name" value="Phosphohistidine domain"/>
    <property type="match status" value="1"/>
</dbReference>
<dbReference type="InterPro" id="IPR015813">
    <property type="entry name" value="Pyrv/PenolPyrv_kinase-like_dom"/>
</dbReference>
<dbReference type="PRINTS" id="PR01736">
    <property type="entry name" value="PHPHTRNFRASE"/>
</dbReference>
<keyword evidence="12 17" id="KW-0598">Phosphotransferase system</keyword>
<dbReference type="InterPro" id="IPR036637">
    <property type="entry name" value="Phosphohistidine_dom_sf"/>
</dbReference>
<evidence type="ECO:0000256" key="6">
    <source>
        <dbReference type="ARBA" id="ARBA00012232"/>
    </source>
</evidence>
<dbReference type="InterPro" id="IPR024692">
    <property type="entry name" value="PTS_EI"/>
</dbReference>
<evidence type="ECO:0000256" key="13">
    <source>
        <dbReference type="ARBA" id="ARBA00022723"/>
    </source>
</evidence>
<evidence type="ECO:0000259" key="22">
    <source>
        <dbReference type="Pfam" id="PF00391"/>
    </source>
</evidence>
<dbReference type="SUPFAM" id="SSF47831">
    <property type="entry name" value="Enzyme I of the PEP:sugar phosphotransferase system HPr-binding (sub)domain"/>
    <property type="match status" value="1"/>
</dbReference>
<evidence type="ECO:0000256" key="20">
    <source>
        <dbReference type="PIRSR" id="PIRSR000732-3"/>
    </source>
</evidence>
<dbReference type="EC" id="2.7.3.9" evidence="6 17"/>
<dbReference type="GO" id="GO:0005737">
    <property type="term" value="C:cytoplasm"/>
    <property type="evidence" value="ECO:0007669"/>
    <property type="project" value="UniProtKB-SubCell"/>
</dbReference>
<evidence type="ECO:0000256" key="5">
    <source>
        <dbReference type="ARBA" id="ARBA00007837"/>
    </source>
</evidence>
<dbReference type="Pfam" id="PF00391">
    <property type="entry name" value="PEP-utilizers"/>
    <property type="match status" value="1"/>
</dbReference>
<evidence type="ECO:0000256" key="3">
    <source>
        <dbReference type="ARBA" id="ARBA00002728"/>
    </source>
</evidence>
<feature type="compositionally biased region" description="Polar residues" evidence="21">
    <location>
        <begin position="184"/>
        <end position="195"/>
    </location>
</feature>
<gene>
    <name evidence="25" type="primary">ptsP</name>
    <name evidence="25" type="ORF">EBQ34_05610</name>
</gene>
<evidence type="ECO:0000313" key="26">
    <source>
        <dbReference type="Proteomes" id="UP000275180"/>
    </source>
</evidence>
<evidence type="ECO:0000256" key="1">
    <source>
        <dbReference type="ARBA" id="ARBA00000683"/>
    </source>
</evidence>
<dbReference type="GO" id="GO:0008965">
    <property type="term" value="F:phosphoenolpyruvate-protein phosphotransferase activity"/>
    <property type="evidence" value="ECO:0007669"/>
    <property type="project" value="UniProtKB-EC"/>
</dbReference>
<dbReference type="EMBL" id="RDQJ01000006">
    <property type="protein sequence ID" value="RMX15598.1"/>
    <property type="molecule type" value="Genomic_DNA"/>
</dbReference>
<dbReference type="InterPro" id="IPR036618">
    <property type="entry name" value="PtsI_HPr-bd_sf"/>
</dbReference>
<feature type="active site" description="Tele-phosphohistidine intermediate" evidence="18">
    <location>
        <position position="238"/>
    </location>
</feature>
<dbReference type="GO" id="GO:0009401">
    <property type="term" value="P:phosphoenolpyruvate-dependent sugar phosphotransferase system"/>
    <property type="evidence" value="ECO:0007669"/>
    <property type="project" value="UniProtKB-KW"/>
</dbReference>
<comment type="function">
    <text evidence="3 17">General (non sugar-specific) component of the phosphoenolpyruvate-dependent sugar phosphotransferase system (sugar PTS). This major carbohydrate active-transport system catalyzes the phosphorylation of incoming sugar substrates concomitantly with their translocation across the cell membrane. Enzyme I transfers the phosphoryl group from phosphoenolpyruvate (PEP) to the phosphoryl carrier protein (HPr).</text>
</comment>
<feature type="domain" description="PEP-utilising enzyme mobile" evidence="22">
    <location>
        <begin position="206"/>
        <end position="274"/>
    </location>
</feature>
<evidence type="ECO:0000256" key="14">
    <source>
        <dbReference type="ARBA" id="ARBA00022777"/>
    </source>
</evidence>
<dbReference type="PIRSF" id="PIRSF000732">
    <property type="entry name" value="PTS_enzyme_I"/>
    <property type="match status" value="1"/>
</dbReference>
<feature type="domain" description="PEP-utilising enzyme C-terminal" evidence="23">
    <location>
        <begin position="300"/>
        <end position="588"/>
    </location>
</feature>
<dbReference type="InterPro" id="IPR018274">
    <property type="entry name" value="PEP_util_AS"/>
</dbReference>
<dbReference type="Proteomes" id="UP000275180">
    <property type="component" value="Unassembled WGS sequence"/>
</dbReference>
<dbReference type="Gene3D" id="3.20.20.60">
    <property type="entry name" value="Phosphoenolpyruvate-binding domains"/>
    <property type="match status" value="1"/>
</dbReference>
<feature type="region of interest" description="Disordered" evidence="21">
    <location>
        <begin position="617"/>
        <end position="643"/>
    </location>
</feature>
<evidence type="ECO:0000256" key="18">
    <source>
        <dbReference type="PIRSR" id="PIRSR000732-1"/>
    </source>
</evidence>
<keyword evidence="25" id="KW-0670">Pyruvate</keyword>
<proteinExistence type="inferred from homology"/>
<feature type="domain" description="Phosphotransferase system enzyme I N-terminal" evidence="24">
    <location>
        <begin position="6"/>
        <end position="130"/>
    </location>
</feature>
<dbReference type="GO" id="GO:0016301">
    <property type="term" value="F:kinase activity"/>
    <property type="evidence" value="ECO:0007669"/>
    <property type="project" value="UniProtKB-KW"/>
</dbReference>
<protein>
    <recommendedName>
        <fullName evidence="7 17">Phosphoenolpyruvate-protein phosphotransferase</fullName>
        <ecNumber evidence="6 17">2.7.3.9</ecNumber>
    </recommendedName>
    <alternativeName>
        <fullName evidence="16 17">Phosphotransferase system, enzyme I</fullName>
    </alternativeName>
</protein>
<feature type="binding site" evidence="19">
    <location>
        <begin position="505"/>
        <end position="506"/>
    </location>
    <ligand>
        <name>phosphoenolpyruvate</name>
        <dbReference type="ChEBI" id="CHEBI:58702"/>
    </ligand>
</feature>
<dbReference type="Pfam" id="PF05524">
    <property type="entry name" value="PEP-utilisers_N"/>
    <property type="match status" value="1"/>
</dbReference>
<feature type="active site" description="Proton donor" evidence="18">
    <location>
        <position position="553"/>
    </location>
</feature>
<keyword evidence="14 17" id="KW-0418">Kinase</keyword>
<comment type="subcellular location">
    <subcellularLocation>
        <location evidence="4 17">Cytoplasm</location>
    </subcellularLocation>
</comment>
<evidence type="ECO:0000256" key="7">
    <source>
        <dbReference type="ARBA" id="ARBA00016544"/>
    </source>
</evidence>
<evidence type="ECO:0000256" key="2">
    <source>
        <dbReference type="ARBA" id="ARBA00001946"/>
    </source>
</evidence>
<dbReference type="PROSITE" id="PS00370">
    <property type="entry name" value="PEP_ENZYMES_PHOS_SITE"/>
    <property type="match status" value="1"/>
</dbReference>
<feature type="binding site" evidence="20">
    <location>
        <position position="482"/>
    </location>
    <ligand>
        <name>Mg(2+)</name>
        <dbReference type="ChEBI" id="CHEBI:18420"/>
    </ligand>
</feature>
<sequence length="643" mass="70007">MKPPIQGIAVSSGIAIGRALLLGKEPLPVQHYLVGKAQVARELQRLEKGFALAIGELRRVQHSIADDPASSDLHALLDVHAMLLEDEALQQGAAAFVRQRRYNAEWALMQQLAQYAREFDAMDDDYLRERKTDLEQLVARVVQCIQAQDRQAPGQAAAPPPGALGAALSNIQQTQATPKAPTPQAIQQNPHQASQRLPTAEDLPLIVVAHELAPADMLHFRQNIFAGFVVDTGGATSHTAIVARSLDIPAVVGAKDASSRITQDCLLIVHADAGQVIVDPDAATLAHYRQLQQQLQQVRQRRQRLRYTPAITHDGQDIELLANIELPGDCAAALNNSAVGVGLFRSEFLFMGRQGTLPDEQEQYRAYRDAMLAMQGLPVTIRTVDIGADKALDGQAVSRQMQEHSALGLRAIRWSLASPAMFRTQLRALLRAAVHGPLRILFPMLGQRQEIQQALAQLELAREELRANQTPFGPVLVGAMIEVPAAALTIDQFLQRFDFVSLGTNDLTQYTLAVDRADESVAHLFDATHPAVLQLIAHVIQRCQARGKPVCVCGEIAGEPELTELLLGLGLRSFSMHPAQILAVKERILLADTQALQPWARSVLQAEDPKALLLQRPGSTPEAAAQPQARSALPCPEPTALDA</sequence>
<dbReference type="RefSeq" id="WP_122244575.1">
    <property type="nucleotide sequence ID" value="NZ_RDQJ01000006.1"/>
</dbReference>
<evidence type="ECO:0000256" key="17">
    <source>
        <dbReference type="PIRNR" id="PIRNR000732"/>
    </source>
</evidence>
<keyword evidence="15 17" id="KW-0460">Magnesium</keyword>
<accession>A0A3M6RKV6</accession>
<dbReference type="InterPro" id="IPR006318">
    <property type="entry name" value="PTS_EI-like"/>
</dbReference>
<feature type="binding site" evidence="19">
    <location>
        <position position="382"/>
    </location>
    <ligand>
        <name>phosphoenolpyruvate</name>
        <dbReference type="ChEBI" id="CHEBI:58702"/>
    </ligand>
</feature>
<evidence type="ECO:0000313" key="25">
    <source>
        <dbReference type="EMBL" id="RMX15598.1"/>
    </source>
</evidence>
<evidence type="ECO:0000256" key="15">
    <source>
        <dbReference type="ARBA" id="ARBA00022842"/>
    </source>
</evidence>
<keyword evidence="11 17" id="KW-0808">Transferase</keyword>
<evidence type="ECO:0000256" key="9">
    <source>
        <dbReference type="ARBA" id="ARBA00022490"/>
    </source>
</evidence>
<dbReference type="Gene3D" id="1.10.274.10">
    <property type="entry name" value="PtsI, HPr-binding domain"/>
    <property type="match status" value="1"/>
</dbReference>
<evidence type="ECO:0000256" key="8">
    <source>
        <dbReference type="ARBA" id="ARBA00022448"/>
    </source>
</evidence>
<dbReference type="PANTHER" id="PTHR46244:SF3">
    <property type="entry name" value="PHOSPHOENOLPYRUVATE-PROTEIN PHOSPHOTRANSFERASE"/>
    <property type="match status" value="1"/>
</dbReference>